<name>A0ABU3ES04_9ENTE</name>
<comment type="caution">
    <text evidence="1">The sequence shown here is derived from an EMBL/GenBank/DDBJ whole genome shotgun (WGS) entry which is preliminary data.</text>
</comment>
<accession>A0ABU3ES04</accession>
<keyword evidence="2" id="KW-1185">Reference proteome</keyword>
<protein>
    <submittedName>
        <fullName evidence="1">Uncharacterized protein</fullName>
    </submittedName>
</protein>
<sequence>MIYKKEASFPNPVLSNTSTNYKENDFILDVANLTENEDMYTFEFSYEITSSFVNRLISAGKANLIFVIQSQDNFFKILEKGEKIVSIPKNRLSLSYRTTIQLLIQSVDEINFSECDDLNDFYEEIRDDITIERNNLLGYSNLVVFEGSENKPLELIERKVDPTLTSSFKVELGTSTIILVFKDEKYQLNDIMRNNSVMNMYIYEGLSRALYKFIQDNQNGMENEEFIELNSLSEQSTPLNQKLLDLMLNKGIEDIDLESIDRIISIISNNIIEKFVYSIREVSSNVGD</sequence>
<proteinExistence type="predicted"/>
<reference evidence="1 2" key="1">
    <citation type="submission" date="2023-03" db="EMBL/GenBank/DDBJ databases">
        <authorList>
            <person name="Shen W."/>
            <person name="Cai J."/>
        </authorList>
    </citation>
    <scope>NUCLEOTIDE SEQUENCE [LARGE SCALE GENOMIC DNA]</scope>
    <source>
        <strain evidence="1 2">P72-2</strain>
    </source>
</reference>
<evidence type="ECO:0000313" key="1">
    <source>
        <dbReference type="EMBL" id="MDT2597642.1"/>
    </source>
</evidence>
<dbReference type="EMBL" id="JARPYR010000027">
    <property type="protein sequence ID" value="MDT2597642.1"/>
    <property type="molecule type" value="Genomic_DNA"/>
</dbReference>
<dbReference type="RefSeq" id="WP_311924897.1">
    <property type="nucleotide sequence ID" value="NZ_JARPYR010000027.1"/>
</dbReference>
<organism evidence="1 2">
    <name type="scientific">Enterococcus dongliensis</name>
    <dbReference type="NCBI Taxonomy" id="2559925"/>
    <lineage>
        <taxon>Bacteria</taxon>
        <taxon>Bacillati</taxon>
        <taxon>Bacillota</taxon>
        <taxon>Bacilli</taxon>
        <taxon>Lactobacillales</taxon>
        <taxon>Enterococcaceae</taxon>
        <taxon>Enterococcus</taxon>
    </lineage>
</organism>
<evidence type="ECO:0000313" key="2">
    <source>
        <dbReference type="Proteomes" id="UP001256547"/>
    </source>
</evidence>
<dbReference type="Proteomes" id="UP001256547">
    <property type="component" value="Unassembled WGS sequence"/>
</dbReference>
<gene>
    <name evidence="1" type="ORF">P7D39_11590</name>
</gene>